<organism evidence="1 2">
    <name type="scientific">Molorchus minor</name>
    <dbReference type="NCBI Taxonomy" id="1323400"/>
    <lineage>
        <taxon>Eukaryota</taxon>
        <taxon>Metazoa</taxon>
        <taxon>Ecdysozoa</taxon>
        <taxon>Arthropoda</taxon>
        <taxon>Hexapoda</taxon>
        <taxon>Insecta</taxon>
        <taxon>Pterygota</taxon>
        <taxon>Neoptera</taxon>
        <taxon>Endopterygota</taxon>
        <taxon>Coleoptera</taxon>
        <taxon>Polyphaga</taxon>
        <taxon>Cucujiformia</taxon>
        <taxon>Chrysomeloidea</taxon>
        <taxon>Cerambycidae</taxon>
        <taxon>Lamiinae</taxon>
        <taxon>Monochamini</taxon>
        <taxon>Molorchus</taxon>
    </lineage>
</organism>
<evidence type="ECO:0000313" key="2">
    <source>
        <dbReference type="Proteomes" id="UP001162164"/>
    </source>
</evidence>
<protein>
    <submittedName>
        <fullName evidence="1">Uncharacterized protein</fullName>
    </submittedName>
</protein>
<name>A0ABQ9IT29_9CUCU</name>
<evidence type="ECO:0000313" key="1">
    <source>
        <dbReference type="EMBL" id="KAJ8964727.1"/>
    </source>
</evidence>
<reference evidence="1" key="1">
    <citation type="journal article" date="2023" name="Insect Mol. Biol.">
        <title>Genome sequencing provides insights into the evolution of gene families encoding plant cell wall-degrading enzymes in longhorned beetles.</title>
        <authorList>
            <person name="Shin N.R."/>
            <person name="Okamura Y."/>
            <person name="Kirsch R."/>
            <person name="Pauchet Y."/>
        </authorList>
    </citation>
    <scope>NUCLEOTIDE SEQUENCE</scope>
    <source>
        <strain evidence="1">MMC_N1</strain>
    </source>
</reference>
<dbReference type="EMBL" id="JAPWTJ010002733">
    <property type="protein sequence ID" value="KAJ8964727.1"/>
    <property type="molecule type" value="Genomic_DNA"/>
</dbReference>
<sequence>MPSSRRKLGRLSNPPFVVLKMRTSIRSSTSKTPKDSPGIQFHCPLFVRKRERFKEERDPMNSVRSSDRNFFIINKSLCDCGEEVEILLRYGQHPGIWLKGGDLLDYMMKKGSLSENEAAAV</sequence>
<dbReference type="Proteomes" id="UP001162164">
    <property type="component" value="Unassembled WGS sequence"/>
</dbReference>
<gene>
    <name evidence="1" type="ORF">NQ317_017617</name>
</gene>
<comment type="caution">
    <text evidence="1">The sequence shown here is derived from an EMBL/GenBank/DDBJ whole genome shotgun (WGS) entry which is preliminary data.</text>
</comment>
<accession>A0ABQ9IT29</accession>
<keyword evidence="2" id="KW-1185">Reference proteome</keyword>
<proteinExistence type="predicted"/>